<evidence type="ECO:0008006" key="2">
    <source>
        <dbReference type="Google" id="ProtNLM"/>
    </source>
</evidence>
<dbReference type="NCBIfam" id="TIGR03590">
    <property type="entry name" value="PseG"/>
    <property type="match status" value="1"/>
</dbReference>
<accession>A0A382ZDV3</accession>
<evidence type="ECO:0000313" key="1">
    <source>
        <dbReference type="EMBL" id="SVD93687.1"/>
    </source>
</evidence>
<name>A0A382ZDV3_9ZZZZ</name>
<reference evidence="1" key="1">
    <citation type="submission" date="2018-05" db="EMBL/GenBank/DDBJ databases">
        <authorList>
            <person name="Lanie J.A."/>
            <person name="Ng W.-L."/>
            <person name="Kazmierczak K.M."/>
            <person name="Andrzejewski T.M."/>
            <person name="Davidsen T.M."/>
            <person name="Wayne K.J."/>
            <person name="Tettelin H."/>
            <person name="Glass J.I."/>
            <person name="Rusch D."/>
            <person name="Podicherti R."/>
            <person name="Tsui H.-C.T."/>
            <person name="Winkler M.E."/>
        </authorList>
    </citation>
    <scope>NUCLEOTIDE SEQUENCE</scope>
</reference>
<proteinExistence type="predicted"/>
<dbReference type="EMBL" id="UINC01183108">
    <property type="protein sequence ID" value="SVD93687.1"/>
    <property type="molecule type" value="Genomic_DNA"/>
</dbReference>
<feature type="non-terminal residue" evidence="1">
    <location>
        <position position="180"/>
    </location>
</feature>
<protein>
    <recommendedName>
        <fullName evidence="2">UDP-2,4-diacetamido-2,4, 6-trideoxy-beta-L-altropyranose hydrolase</fullName>
    </recommendedName>
</protein>
<sequence length="180" mass="21041">MEKNLFIRVDASPEIGIGHIMRCLTLAQELKNNFDKIIFLTQKDSGDFIGIIMKNKFEVIFIPTTNNDPDIIKNLITTYSENKNFLLIDHYDIDSNFESSLKNIFERIFVIDDLANRKHDCDLLIDQNYYRDLNQRYEKLIQNGTIALLGPKYAIIRPEFRIINKKAIKKNSQIKKILVS</sequence>
<dbReference type="InterPro" id="IPR020023">
    <property type="entry name" value="PseG"/>
</dbReference>
<gene>
    <name evidence="1" type="ORF">METZ01_LOCUS446541</name>
</gene>
<dbReference type="Gene3D" id="3.40.50.11190">
    <property type="match status" value="1"/>
</dbReference>
<dbReference type="AlphaFoldDB" id="A0A382ZDV3"/>
<organism evidence="1">
    <name type="scientific">marine metagenome</name>
    <dbReference type="NCBI Taxonomy" id="408172"/>
    <lineage>
        <taxon>unclassified sequences</taxon>
        <taxon>metagenomes</taxon>
        <taxon>ecological metagenomes</taxon>
    </lineage>
</organism>